<dbReference type="InterPro" id="IPR020103">
    <property type="entry name" value="PsdUridine_synth_cat_dom_sf"/>
</dbReference>
<feature type="region of interest" description="Disordered" evidence="8">
    <location>
        <begin position="247"/>
        <end position="325"/>
    </location>
</feature>
<keyword evidence="2 6" id="KW-0694">RNA-binding</keyword>
<dbReference type="Gene3D" id="3.30.70.1560">
    <property type="entry name" value="Alpha-L RNA-binding motif"/>
    <property type="match status" value="1"/>
</dbReference>
<dbReference type="Pfam" id="PF01479">
    <property type="entry name" value="S4"/>
    <property type="match status" value="1"/>
</dbReference>
<dbReference type="KEGG" id="ghl:GM160_05330"/>
<dbReference type="Pfam" id="PF00849">
    <property type="entry name" value="PseudoU_synth_2"/>
    <property type="match status" value="1"/>
</dbReference>
<evidence type="ECO:0000256" key="8">
    <source>
        <dbReference type="SAM" id="MobiDB-lite"/>
    </source>
</evidence>
<dbReference type="Gene3D" id="3.10.290.10">
    <property type="entry name" value="RNA-binding S4 domain"/>
    <property type="match status" value="1"/>
</dbReference>
<dbReference type="PROSITE" id="PS01149">
    <property type="entry name" value="PSI_RSU"/>
    <property type="match status" value="1"/>
</dbReference>
<evidence type="ECO:0000259" key="9">
    <source>
        <dbReference type="SMART" id="SM00363"/>
    </source>
</evidence>
<dbReference type="CDD" id="cd00165">
    <property type="entry name" value="S4"/>
    <property type="match status" value="1"/>
</dbReference>
<dbReference type="PANTHER" id="PTHR47683">
    <property type="entry name" value="PSEUDOURIDINE SYNTHASE FAMILY PROTEIN-RELATED"/>
    <property type="match status" value="1"/>
</dbReference>
<dbReference type="FunFam" id="3.10.290.10:FF:000003">
    <property type="entry name" value="Pseudouridine synthase"/>
    <property type="match status" value="1"/>
</dbReference>
<dbReference type="InterPro" id="IPR042092">
    <property type="entry name" value="PsdUridine_s_RsuA/RluB/E/F_cat"/>
</dbReference>
<name>A0A6I6D2C7_9GAMM</name>
<feature type="domain" description="RNA-binding S4" evidence="9">
    <location>
        <begin position="4"/>
        <end position="69"/>
    </location>
</feature>
<dbReference type="InterPro" id="IPR036986">
    <property type="entry name" value="S4_RNA-bd_sf"/>
</dbReference>
<dbReference type="SMART" id="SM00363">
    <property type="entry name" value="S4"/>
    <property type="match status" value="1"/>
</dbReference>
<dbReference type="InterPro" id="IPR018496">
    <property type="entry name" value="PsdUridine_synth_RsuA/RluB_CS"/>
</dbReference>
<dbReference type="EC" id="5.4.99.-" evidence="7"/>
<dbReference type="FunFam" id="3.30.70.1560:FF:000001">
    <property type="entry name" value="Pseudouridine synthase"/>
    <property type="match status" value="1"/>
</dbReference>
<dbReference type="SUPFAM" id="SSF55174">
    <property type="entry name" value="Alpha-L RNA-binding motif"/>
    <property type="match status" value="1"/>
</dbReference>
<dbReference type="EMBL" id="CP046415">
    <property type="protein sequence ID" value="QGT78365.1"/>
    <property type="molecule type" value="Genomic_DNA"/>
</dbReference>
<dbReference type="GO" id="GO:0000455">
    <property type="term" value="P:enzyme-directed rRNA pseudouridine synthesis"/>
    <property type="evidence" value="ECO:0007669"/>
    <property type="project" value="UniProtKB-ARBA"/>
</dbReference>
<dbReference type="AlphaFoldDB" id="A0A6I6D2C7"/>
<evidence type="ECO:0000256" key="4">
    <source>
        <dbReference type="ARBA" id="ARBA00036944"/>
    </source>
</evidence>
<evidence type="ECO:0000313" key="10">
    <source>
        <dbReference type="EMBL" id="QGT78365.1"/>
    </source>
</evidence>
<evidence type="ECO:0000256" key="5">
    <source>
        <dbReference type="ARBA" id="ARBA00037383"/>
    </source>
</evidence>
<evidence type="ECO:0000256" key="3">
    <source>
        <dbReference type="ARBA" id="ARBA00023235"/>
    </source>
</evidence>
<evidence type="ECO:0000256" key="6">
    <source>
        <dbReference type="PROSITE-ProRule" id="PRU00182"/>
    </source>
</evidence>
<dbReference type="GO" id="GO:0005829">
    <property type="term" value="C:cytosol"/>
    <property type="evidence" value="ECO:0007669"/>
    <property type="project" value="UniProtKB-ARBA"/>
</dbReference>
<dbReference type="Gene3D" id="3.30.70.580">
    <property type="entry name" value="Pseudouridine synthase I, catalytic domain, N-terminal subdomain"/>
    <property type="match status" value="1"/>
</dbReference>
<dbReference type="InterPro" id="IPR006145">
    <property type="entry name" value="PsdUridine_synth_RsuA/RluA"/>
</dbReference>
<feature type="compositionally biased region" description="Gly residues" evidence="8">
    <location>
        <begin position="281"/>
        <end position="291"/>
    </location>
</feature>
<dbReference type="GO" id="GO:0003723">
    <property type="term" value="F:RNA binding"/>
    <property type="evidence" value="ECO:0007669"/>
    <property type="project" value="UniProtKB-KW"/>
</dbReference>
<comment type="catalytic activity">
    <reaction evidence="4">
        <text>uridine(2605) in 23S rRNA = pseudouridine(2605) in 23S rRNA</text>
        <dbReference type="Rhea" id="RHEA:42520"/>
        <dbReference type="Rhea" id="RHEA-COMP:10095"/>
        <dbReference type="Rhea" id="RHEA-COMP:10096"/>
        <dbReference type="ChEBI" id="CHEBI:65314"/>
        <dbReference type="ChEBI" id="CHEBI:65315"/>
        <dbReference type="EC" id="5.4.99.22"/>
    </reaction>
</comment>
<proteinExistence type="inferred from homology"/>
<dbReference type="SUPFAM" id="SSF55120">
    <property type="entry name" value="Pseudouridine synthase"/>
    <property type="match status" value="1"/>
</dbReference>
<dbReference type="NCBIfam" id="TIGR00093">
    <property type="entry name" value="pseudouridine synthase"/>
    <property type="match status" value="1"/>
</dbReference>
<dbReference type="GO" id="GO:0160139">
    <property type="term" value="F:23S rRNA pseudouridine(2605) synthase activity"/>
    <property type="evidence" value="ECO:0007669"/>
    <property type="project" value="UniProtKB-EC"/>
</dbReference>
<gene>
    <name evidence="10" type="ORF">GM160_05330</name>
</gene>
<feature type="compositionally biased region" description="Basic residues" evidence="8">
    <location>
        <begin position="251"/>
        <end position="266"/>
    </location>
</feature>
<dbReference type="Proteomes" id="UP000427716">
    <property type="component" value="Chromosome"/>
</dbReference>
<sequence length="325" mass="35892">MEKQRLQKVLAAMGLGSRRKIENWIAEGEVRINGHVATLGDQAGPGDIIEMGDKRIQVPDVRPVRRVLIYHKPEGQITANHDPEGRPTVAENLPPIREGRWITVGRLDFNTSGLLLVTNDGELANRLMHPSYGIERTYAVRVFGGLNDEQQKQLLEGVELEDGPASFKRLVDAGGQGQNHWYHVTLHEGRNREVRRMIEAVNGAVSRLIRISYAGVALPPRLRPGKVQELEPGIEAALAELVGLKPETRHKTLGRHHARRAHKPFKAGRSVRDGKRNAKPGRGGQARGKGSGPVAHSLKRETTIKPASSRRKGGGTTNRRRGTSR</sequence>
<dbReference type="PROSITE" id="PS50889">
    <property type="entry name" value="S4"/>
    <property type="match status" value="1"/>
</dbReference>
<dbReference type="InterPro" id="IPR020094">
    <property type="entry name" value="TruA/RsuA/RluB/E/F_N"/>
</dbReference>
<feature type="compositionally biased region" description="Basic residues" evidence="8">
    <location>
        <begin position="308"/>
        <end position="325"/>
    </location>
</feature>
<dbReference type="InterPro" id="IPR000748">
    <property type="entry name" value="PsdUridine_synth_RsuA/RluB/E/F"/>
</dbReference>
<evidence type="ECO:0000256" key="7">
    <source>
        <dbReference type="RuleBase" id="RU003887"/>
    </source>
</evidence>
<keyword evidence="3 7" id="KW-0413">Isomerase</keyword>
<dbReference type="InterPro" id="IPR050343">
    <property type="entry name" value="RsuA_PseudoU_synthase"/>
</dbReference>
<dbReference type="InterPro" id="IPR002942">
    <property type="entry name" value="S4_RNA-bd"/>
</dbReference>
<accession>A0A6I6D2C7</accession>
<dbReference type="CDD" id="cd02556">
    <property type="entry name" value="PseudoU_synth_RluB"/>
    <property type="match status" value="1"/>
</dbReference>
<evidence type="ECO:0000313" key="11">
    <source>
        <dbReference type="Proteomes" id="UP000427716"/>
    </source>
</evidence>
<keyword evidence="11" id="KW-1185">Reference proteome</keyword>
<evidence type="ECO:0000256" key="2">
    <source>
        <dbReference type="ARBA" id="ARBA00022884"/>
    </source>
</evidence>
<reference evidence="10 11" key="1">
    <citation type="submission" date="2019-11" db="EMBL/GenBank/DDBJ databases">
        <authorList>
            <person name="Zhang J."/>
            <person name="Sun C."/>
        </authorList>
    </citation>
    <scope>NUCLEOTIDE SEQUENCE [LARGE SCALE GENOMIC DNA]</scope>
    <source>
        <strain evidence="11">sp2</strain>
    </source>
</reference>
<dbReference type="PANTHER" id="PTHR47683:SF3">
    <property type="entry name" value="RIBOSOMAL LARGE SUBUNIT PSEUDOURIDINE SYNTHASE B"/>
    <property type="match status" value="1"/>
</dbReference>
<organism evidence="10 11">
    <name type="scientific">Guyparkeria halophila</name>
    <dbReference type="NCBI Taxonomy" id="47960"/>
    <lineage>
        <taxon>Bacteria</taxon>
        <taxon>Pseudomonadati</taxon>
        <taxon>Pseudomonadota</taxon>
        <taxon>Gammaproteobacteria</taxon>
        <taxon>Chromatiales</taxon>
        <taxon>Thioalkalibacteraceae</taxon>
        <taxon>Guyparkeria</taxon>
    </lineage>
</organism>
<comment type="function">
    <text evidence="5">Responsible for synthesis of pseudouridine from uracil-2605 in 23S ribosomal RNA.</text>
</comment>
<comment type="similarity">
    <text evidence="1 7">Belongs to the pseudouridine synthase RsuA family.</text>
</comment>
<protein>
    <recommendedName>
        <fullName evidence="7">Pseudouridine synthase</fullName>
        <ecNumber evidence="7">5.4.99.-</ecNumber>
    </recommendedName>
</protein>
<dbReference type="RefSeq" id="WP_156573742.1">
    <property type="nucleotide sequence ID" value="NZ_CP046415.1"/>
</dbReference>
<evidence type="ECO:0000256" key="1">
    <source>
        <dbReference type="ARBA" id="ARBA00008348"/>
    </source>
</evidence>